<name>A0A327WQG6_LARAB</name>
<protein>
    <submittedName>
        <fullName evidence="1">Uncharacterized protein</fullName>
    </submittedName>
</protein>
<accession>A0A327WQG6</accession>
<dbReference type="OrthoDB" id="973569at2"/>
<evidence type="ECO:0000313" key="2">
    <source>
        <dbReference type="Proteomes" id="UP000248790"/>
    </source>
</evidence>
<comment type="caution">
    <text evidence="1">The sequence shown here is derived from an EMBL/GenBank/DDBJ whole genome shotgun (WGS) entry which is preliminary data.</text>
</comment>
<dbReference type="EMBL" id="QLMC01000006">
    <property type="protein sequence ID" value="RAJ93082.1"/>
    <property type="molecule type" value="Genomic_DNA"/>
</dbReference>
<dbReference type="RefSeq" id="WP_146624537.1">
    <property type="nucleotide sequence ID" value="NZ_QLMC01000006.1"/>
</dbReference>
<keyword evidence="2" id="KW-1185">Reference proteome</keyword>
<reference evidence="1 2" key="1">
    <citation type="submission" date="2018-06" db="EMBL/GenBank/DDBJ databases">
        <title>Genomic Encyclopedia of Archaeal and Bacterial Type Strains, Phase II (KMG-II): from individual species to whole genera.</title>
        <authorList>
            <person name="Goeker M."/>
        </authorList>
    </citation>
    <scope>NUCLEOTIDE SEQUENCE [LARGE SCALE GENOMIC DNA]</scope>
    <source>
        <strain evidence="1 2">DSM 21851</strain>
    </source>
</reference>
<gene>
    <name evidence="1" type="ORF">LX87_04594</name>
</gene>
<evidence type="ECO:0000313" key="1">
    <source>
        <dbReference type="EMBL" id="RAJ93082.1"/>
    </source>
</evidence>
<organism evidence="1 2">
    <name type="scientific">Larkinella arboricola</name>
    <dbReference type="NCBI Taxonomy" id="643671"/>
    <lineage>
        <taxon>Bacteria</taxon>
        <taxon>Pseudomonadati</taxon>
        <taxon>Bacteroidota</taxon>
        <taxon>Cytophagia</taxon>
        <taxon>Cytophagales</taxon>
        <taxon>Spirosomataceae</taxon>
        <taxon>Larkinella</taxon>
    </lineage>
</organism>
<dbReference type="AlphaFoldDB" id="A0A327WQG6"/>
<dbReference type="PROSITE" id="PS51257">
    <property type="entry name" value="PROKAR_LIPOPROTEIN"/>
    <property type="match status" value="1"/>
</dbReference>
<proteinExistence type="predicted"/>
<sequence length="523" mass="55253">MKSRERFSTRIWIKGSALLMALTLALGSCNELKNLDPLEGVTYKLNYKPANSQIQGLVVDAKTGQSLSIPIQVAILGQDANRVVTFDGKAQTTYSSPKGDLYIGLKGDVPTPQAPARLRLVVDAAGYIPSATELRLTKSLNDPFLIRLVKETDPPQEVSVKKDQLRLSTNATLSANKEIVVASASTPTTLLFSGGTGMKDEKGNPVTGTVAATVAAYAPGSASIPAGLTTPVSSNESGSATANVALNIAGYTSVNLTSSSGQSVTSFTNPILIKMGISPEFQNRTAARRIQVGDLLGVYRRNEKSGIWSFVQDVKVEAQGSGLGVSFPVTHFTDYAVAQAQPTSSTCQAVWTIQGLAAGYAYRYELVQDGRIKASGTSTDQTLNLGEASQGPADLLLYSSSGSLLGKSSVQNLCGNHTLSVSAPQGTVNINFTVRGACENGKNIEVYPTVLVRYGKSGADPTTFVGTTFENGQGTLVGLEANTPYEARVDYEGTWTEQFTTGTGAESRSLTYVLKSHTEACKQ</sequence>
<dbReference type="Proteomes" id="UP000248790">
    <property type="component" value="Unassembled WGS sequence"/>
</dbReference>